<dbReference type="EMBL" id="DF157106">
    <property type="protein sequence ID" value="GAB69241.1"/>
    <property type="molecule type" value="Genomic_DNA"/>
</dbReference>
<sequence length="252" mass="29131">MDQIRSRLDHYQPNDKTKAYCRKYIFFVTFYTFFVLILLIYSFFSTKLSIYGWLLFTNLYFCVFPIFSFIGKSYIPSLLVTPKQKRKNLTKILQLDAFGFQHNFHLYYYRGVLFPGAALKRDLATLTMPSALIGPSTLTTFYTLALLTMLCLHLFPTISVIVSPPRSIFTYSAKDLSLMITYGVLTWVNTALCWKTTQSIFDGVRTQHSLLDNLNPKSNGKKGNNNDDKKWGLKKKFFGKGKTTKDSHYVEV</sequence>
<evidence type="ECO:0000313" key="3">
    <source>
        <dbReference type="EMBL" id="GAB69241.1"/>
    </source>
</evidence>
<name>K6UF01_PLACD</name>
<feature type="domain" description="DUF7641" evidence="2">
    <location>
        <begin position="11"/>
        <end position="79"/>
    </location>
</feature>
<dbReference type="PhylomeDB" id="K6UF01"/>
<organism evidence="3 4">
    <name type="scientific">Plasmodium cynomolgi (strain B)</name>
    <dbReference type="NCBI Taxonomy" id="1120755"/>
    <lineage>
        <taxon>Eukaryota</taxon>
        <taxon>Sar</taxon>
        <taxon>Alveolata</taxon>
        <taxon>Apicomplexa</taxon>
        <taxon>Aconoidasida</taxon>
        <taxon>Haemosporida</taxon>
        <taxon>Plasmodiidae</taxon>
        <taxon>Plasmodium</taxon>
        <taxon>Plasmodium (Plasmodium)</taxon>
    </lineage>
</organism>
<dbReference type="Proteomes" id="UP000006319">
    <property type="component" value="Chromosome 14"/>
</dbReference>
<feature type="transmembrane region" description="Helical" evidence="1">
    <location>
        <begin position="141"/>
        <end position="162"/>
    </location>
</feature>
<dbReference type="Pfam" id="PF24648">
    <property type="entry name" value="DUF7641"/>
    <property type="match status" value="2"/>
</dbReference>
<dbReference type="OMA" id="YNWMLLV"/>
<feature type="transmembrane region" description="Helical" evidence="1">
    <location>
        <begin position="24"/>
        <end position="44"/>
    </location>
</feature>
<dbReference type="eggNOG" id="ENOG502TMVT">
    <property type="taxonomic scope" value="Eukaryota"/>
</dbReference>
<dbReference type="RefSeq" id="XP_004225188.1">
    <property type="nucleotide sequence ID" value="XM_004225140.1"/>
</dbReference>
<accession>K6UF01</accession>
<dbReference type="KEGG" id="pcy:PCYB_146690"/>
<keyword evidence="1" id="KW-0472">Membrane</keyword>
<dbReference type="OrthoDB" id="372136at2759"/>
<dbReference type="GeneID" id="14695623"/>
<dbReference type="VEuPathDB" id="PlasmoDB:PCYB_146690"/>
<protein>
    <recommendedName>
        <fullName evidence="2">DUF7641 domain-containing protein</fullName>
    </recommendedName>
</protein>
<reference evidence="3 4" key="1">
    <citation type="journal article" date="2012" name="Nat. Genet.">
        <title>Plasmodium cynomolgi genome sequences provide insight into Plasmodium vivax and the monkey malaria clade.</title>
        <authorList>
            <person name="Tachibana S."/>
            <person name="Sullivan S.A."/>
            <person name="Kawai S."/>
            <person name="Nakamura S."/>
            <person name="Kim H.R."/>
            <person name="Goto N."/>
            <person name="Arisue N."/>
            <person name="Palacpac N.M.Q."/>
            <person name="Honma H."/>
            <person name="Yagi M."/>
            <person name="Tougan T."/>
            <person name="Katakai Y."/>
            <person name="Kaneko O."/>
            <person name="Mita T."/>
            <person name="Kita K."/>
            <person name="Yasutomi Y."/>
            <person name="Sutton P.L."/>
            <person name="Shakhbatyan R."/>
            <person name="Horii T."/>
            <person name="Yasunaga T."/>
            <person name="Barnwell J.W."/>
            <person name="Escalante A.A."/>
            <person name="Carlton J.M."/>
            <person name="Tanabe K."/>
        </authorList>
    </citation>
    <scope>NUCLEOTIDE SEQUENCE [LARGE SCALE GENOMIC DNA]</scope>
    <source>
        <strain evidence="3 4">B</strain>
    </source>
</reference>
<evidence type="ECO:0000256" key="1">
    <source>
        <dbReference type="SAM" id="Phobius"/>
    </source>
</evidence>
<proteinExistence type="predicted"/>
<feature type="domain" description="DUF7641" evidence="2">
    <location>
        <begin position="159"/>
        <end position="202"/>
    </location>
</feature>
<keyword evidence="1" id="KW-1133">Transmembrane helix</keyword>
<feature type="transmembrane region" description="Helical" evidence="1">
    <location>
        <begin position="50"/>
        <end position="71"/>
    </location>
</feature>
<evidence type="ECO:0000259" key="2">
    <source>
        <dbReference type="Pfam" id="PF24648"/>
    </source>
</evidence>
<evidence type="ECO:0000313" key="4">
    <source>
        <dbReference type="Proteomes" id="UP000006319"/>
    </source>
</evidence>
<keyword evidence="1" id="KW-0812">Transmembrane</keyword>
<dbReference type="AlphaFoldDB" id="K6UF01"/>
<dbReference type="InterPro" id="IPR056058">
    <property type="entry name" value="DUF7641"/>
</dbReference>
<keyword evidence="4" id="KW-1185">Reference proteome</keyword>
<gene>
    <name evidence="3" type="ORF">PCYB_146690</name>
</gene>